<dbReference type="Proteomes" id="UP000032266">
    <property type="component" value="Chromosome"/>
</dbReference>
<gene>
    <name evidence="1" type="ORF">YC6258_02829</name>
</gene>
<evidence type="ECO:0000313" key="1">
    <source>
        <dbReference type="EMBL" id="AJQ94867.1"/>
    </source>
</evidence>
<keyword evidence="2" id="KW-1185">Reference proteome</keyword>
<name>A0A0C5VJN3_9GAMM</name>
<dbReference type="STRING" id="1445510.YC6258_02829"/>
<dbReference type="EMBL" id="CP007142">
    <property type="protein sequence ID" value="AJQ94867.1"/>
    <property type="molecule type" value="Genomic_DNA"/>
</dbReference>
<organism evidence="1 2">
    <name type="scientific">Gynuella sunshinyii YC6258</name>
    <dbReference type="NCBI Taxonomy" id="1445510"/>
    <lineage>
        <taxon>Bacteria</taxon>
        <taxon>Pseudomonadati</taxon>
        <taxon>Pseudomonadota</taxon>
        <taxon>Gammaproteobacteria</taxon>
        <taxon>Oceanospirillales</taxon>
        <taxon>Saccharospirillaceae</taxon>
        <taxon>Gynuella</taxon>
    </lineage>
</organism>
<dbReference type="HOGENOM" id="CLU_2935064_0_0_6"/>
<dbReference type="AlphaFoldDB" id="A0A0C5VJN3"/>
<evidence type="ECO:0000313" key="2">
    <source>
        <dbReference type="Proteomes" id="UP000032266"/>
    </source>
</evidence>
<accession>A0A0C5VJN3</accession>
<proteinExistence type="predicted"/>
<dbReference type="KEGG" id="gsn:YC6258_02829"/>
<reference evidence="1 2" key="1">
    <citation type="submission" date="2014-01" db="EMBL/GenBank/DDBJ databases">
        <title>Full genme sequencing of cellulolytic bacterium Gynuella sunshinyii YC6258T gen. nov., sp. nov.</title>
        <authorList>
            <person name="Khan H."/>
            <person name="Chung E.J."/>
            <person name="Chung Y.R."/>
        </authorList>
    </citation>
    <scope>NUCLEOTIDE SEQUENCE [LARGE SCALE GENOMIC DNA]</scope>
    <source>
        <strain evidence="1 2">YC6258</strain>
    </source>
</reference>
<sequence>MIYNKKLKLLIIVRGTALPRSIFLLTKLWQQHNRTPILTIDIHANSRHYPILYIYQYKDV</sequence>
<protein>
    <submittedName>
        <fullName evidence="1">Uncharacterized protein</fullName>
    </submittedName>
</protein>